<keyword evidence="1" id="KW-0472">Membrane</keyword>
<dbReference type="Proteomes" id="UP001266099">
    <property type="component" value="Unassembled WGS sequence"/>
</dbReference>
<proteinExistence type="predicted"/>
<keyword evidence="3" id="KW-1185">Reference proteome</keyword>
<accession>A0ABU1T2U5</accession>
<feature type="transmembrane region" description="Helical" evidence="1">
    <location>
        <begin position="21"/>
        <end position="38"/>
    </location>
</feature>
<name>A0ABU1T2U5_9ACTO</name>
<keyword evidence="1" id="KW-0812">Transmembrane</keyword>
<evidence type="ECO:0000313" key="2">
    <source>
        <dbReference type="EMBL" id="MDR6939698.1"/>
    </source>
</evidence>
<feature type="transmembrane region" description="Helical" evidence="1">
    <location>
        <begin position="44"/>
        <end position="63"/>
    </location>
</feature>
<evidence type="ECO:0008006" key="4">
    <source>
        <dbReference type="Google" id="ProtNLM"/>
    </source>
</evidence>
<dbReference type="EMBL" id="JAVDUJ010000001">
    <property type="protein sequence ID" value="MDR6939698.1"/>
    <property type="molecule type" value="Genomic_DNA"/>
</dbReference>
<protein>
    <recommendedName>
        <fullName evidence="4">Major facilitator superfamily (MFS) profile domain-containing protein</fullName>
    </recommendedName>
</protein>
<reference evidence="2 3" key="1">
    <citation type="submission" date="2023-07" db="EMBL/GenBank/DDBJ databases">
        <title>Sequencing the genomes of 1000 actinobacteria strains.</title>
        <authorList>
            <person name="Klenk H.-P."/>
        </authorList>
    </citation>
    <scope>NUCLEOTIDE SEQUENCE [LARGE SCALE GENOMIC DNA]</scope>
    <source>
        <strain evidence="2 3">DSM 15539</strain>
    </source>
</reference>
<evidence type="ECO:0000313" key="3">
    <source>
        <dbReference type="Proteomes" id="UP001266099"/>
    </source>
</evidence>
<sequence>MSAPMLGYFYARTPQEMQGRSAGMGIGAFAPLVSAWLVAANQQISGFIGGGVLMGICAVIFLVSHKVRGIGLPETWAVEA</sequence>
<gene>
    <name evidence="2" type="ORF">J2S36_001241</name>
</gene>
<organism evidence="2 3">
    <name type="scientific">Arcanobacterium hippocoleae</name>
    <dbReference type="NCBI Taxonomy" id="149017"/>
    <lineage>
        <taxon>Bacteria</taxon>
        <taxon>Bacillati</taxon>
        <taxon>Actinomycetota</taxon>
        <taxon>Actinomycetes</taxon>
        <taxon>Actinomycetales</taxon>
        <taxon>Actinomycetaceae</taxon>
        <taxon>Arcanobacterium</taxon>
    </lineage>
</organism>
<keyword evidence="1" id="KW-1133">Transmembrane helix</keyword>
<dbReference type="RefSeq" id="WP_309956577.1">
    <property type="nucleotide sequence ID" value="NZ_JAVDUJ010000001.1"/>
</dbReference>
<evidence type="ECO:0000256" key="1">
    <source>
        <dbReference type="SAM" id="Phobius"/>
    </source>
</evidence>
<comment type="caution">
    <text evidence="2">The sequence shown here is derived from an EMBL/GenBank/DDBJ whole genome shotgun (WGS) entry which is preliminary data.</text>
</comment>